<sequence length="589" mass="63991">MSKFSEPDCGWSRRREGDSDVISLTGELDRDAAPELRQKLMSAAVSSTAATFVLDMSELTFIDAGGVGVVLTVHATAASRGRQFRVEGLHGTPKKVFEILGLLPKLAGREEARHGVGGAPVTDAEGQGAARDAVSPGERKRRADLWESDADERERLADERERLADEREALADERDRTADRQELALARRRSEVRAGARADVEGADAAEAAVRRAEAAVRRAEADLERTRQAVARARARAALRLAGADRAATADRDATIADGEEAAWAADRRDFVAAQRDVLAGERDHIADMREQTAELRERLADERERDMLHQEERMDRRNPAGPQPPAAREDADRRAVARGRIRAAGVWGPQEYGPMLLASFAPLARQLFDNDDLPAALTRVLKFTVEAVAGCDCASVTLVERGRVVHAVTSGADAAELDEIQFATGIGPAPEALYGEDPVYVPDLAAAQRWPVVAATAAELGLRSALCLGLYVNRTAQWSALGTFTLYATTPDAFSDDDHDFGCILAAYLAVAVAAARRQEEVDRREAALHRGLSTRDVIGQAKGILMERRRLSAGEAFDQLRDVSQRLNRKLIDVAEHLAETGEIPV</sequence>
<dbReference type="PROSITE" id="PS50801">
    <property type="entry name" value="STAS"/>
    <property type="match status" value="1"/>
</dbReference>
<dbReference type="InterPro" id="IPR036388">
    <property type="entry name" value="WH-like_DNA-bd_sf"/>
</dbReference>
<accession>A0ABQ3Y5Y6</accession>
<dbReference type="PANTHER" id="PTHR33495">
    <property type="entry name" value="ANTI-SIGMA FACTOR ANTAGONIST TM_1081-RELATED-RELATED"/>
    <property type="match status" value="1"/>
</dbReference>
<organism evidence="9 10">
    <name type="scientific">Paractinoplanes deccanensis</name>
    <dbReference type="NCBI Taxonomy" id="113561"/>
    <lineage>
        <taxon>Bacteria</taxon>
        <taxon>Bacillati</taxon>
        <taxon>Actinomycetota</taxon>
        <taxon>Actinomycetes</taxon>
        <taxon>Micromonosporales</taxon>
        <taxon>Micromonosporaceae</taxon>
        <taxon>Paractinoplanes</taxon>
    </lineage>
</organism>
<keyword evidence="5" id="KW-0175">Coiled coil</keyword>
<evidence type="ECO:0000259" key="7">
    <source>
        <dbReference type="PROSITE" id="PS50801"/>
    </source>
</evidence>
<evidence type="ECO:0000313" key="9">
    <source>
        <dbReference type="EMBL" id="GID75380.1"/>
    </source>
</evidence>
<keyword evidence="3" id="KW-0805">Transcription regulation</keyword>
<dbReference type="InterPro" id="IPR011006">
    <property type="entry name" value="CheY-like_superfamily"/>
</dbReference>
<evidence type="ECO:0008006" key="11">
    <source>
        <dbReference type="Google" id="ProtNLM"/>
    </source>
</evidence>
<dbReference type="Gene3D" id="3.30.750.24">
    <property type="entry name" value="STAS domain"/>
    <property type="match status" value="1"/>
</dbReference>
<dbReference type="InterPro" id="IPR058548">
    <property type="entry name" value="MlaB-like_STAS"/>
</dbReference>
<comment type="caution">
    <text evidence="9">The sequence shown here is derived from an EMBL/GenBank/DDBJ whole genome shotgun (WGS) entry which is preliminary data.</text>
</comment>
<dbReference type="Pfam" id="PF13185">
    <property type="entry name" value="GAF_2"/>
    <property type="match status" value="1"/>
</dbReference>
<keyword evidence="4" id="KW-0804">Transcription</keyword>
<protein>
    <recommendedName>
        <fullName evidence="11">Anti-sigma factor antagonist</fullName>
    </recommendedName>
</protein>
<dbReference type="SUPFAM" id="SSF55781">
    <property type="entry name" value="GAF domain-like"/>
    <property type="match status" value="1"/>
</dbReference>
<dbReference type="InterPro" id="IPR029016">
    <property type="entry name" value="GAF-like_dom_sf"/>
</dbReference>
<dbReference type="InterPro" id="IPR036513">
    <property type="entry name" value="STAS_dom_sf"/>
</dbReference>
<evidence type="ECO:0000256" key="5">
    <source>
        <dbReference type="SAM" id="Coils"/>
    </source>
</evidence>
<dbReference type="SUPFAM" id="SSF52091">
    <property type="entry name" value="SpoIIaa-like"/>
    <property type="match status" value="1"/>
</dbReference>
<keyword evidence="2" id="KW-0418">Kinase</keyword>
<feature type="region of interest" description="Disordered" evidence="6">
    <location>
        <begin position="111"/>
        <end position="146"/>
    </location>
</feature>
<dbReference type="InterPro" id="IPR005561">
    <property type="entry name" value="ANTAR"/>
</dbReference>
<proteinExistence type="predicted"/>
<evidence type="ECO:0000256" key="6">
    <source>
        <dbReference type="SAM" id="MobiDB-lite"/>
    </source>
</evidence>
<evidence type="ECO:0000256" key="3">
    <source>
        <dbReference type="ARBA" id="ARBA00023015"/>
    </source>
</evidence>
<evidence type="ECO:0000256" key="1">
    <source>
        <dbReference type="ARBA" id="ARBA00022679"/>
    </source>
</evidence>
<dbReference type="SMART" id="SM01012">
    <property type="entry name" value="ANTAR"/>
    <property type="match status" value="1"/>
</dbReference>
<dbReference type="Pfam" id="PF03861">
    <property type="entry name" value="ANTAR"/>
    <property type="match status" value="1"/>
</dbReference>
<feature type="coiled-coil region" evidence="5">
    <location>
        <begin position="153"/>
        <end position="237"/>
    </location>
</feature>
<evidence type="ECO:0000256" key="4">
    <source>
        <dbReference type="ARBA" id="ARBA00023163"/>
    </source>
</evidence>
<feature type="coiled-coil region" evidence="5">
    <location>
        <begin position="280"/>
        <end position="307"/>
    </location>
</feature>
<dbReference type="SMART" id="SM00065">
    <property type="entry name" value="GAF"/>
    <property type="match status" value="1"/>
</dbReference>
<dbReference type="Proteomes" id="UP000609879">
    <property type="component" value="Unassembled WGS sequence"/>
</dbReference>
<gene>
    <name evidence="9" type="ORF">Ade02nite_40210</name>
</gene>
<keyword evidence="1" id="KW-0808">Transferase</keyword>
<dbReference type="Gene3D" id="1.10.10.10">
    <property type="entry name" value="Winged helix-like DNA-binding domain superfamily/Winged helix DNA-binding domain"/>
    <property type="match status" value="1"/>
</dbReference>
<dbReference type="PROSITE" id="PS50921">
    <property type="entry name" value="ANTAR"/>
    <property type="match status" value="1"/>
</dbReference>
<reference evidence="9 10" key="1">
    <citation type="submission" date="2021-01" db="EMBL/GenBank/DDBJ databases">
        <title>Whole genome shotgun sequence of Actinoplanes deccanensis NBRC 13994.</title>
        <authorList>
            <person name="Komaki H."/>
            <person name="Tamura T."/>
        </authorList>
    </citation>
    <scope>NUCLEOTIDE SEQUENCE [LARGE SCALE GENOMIC DNA]</scope>
    <source>
        <strain evidence="9 10">NBRC 13994</strain>
    </source>
</reference>
<dbReference type="CDD" id="cd07043">
    <property type="entry name" value="STAS_anti-anti-sigma_factors"/>
    <property type="match status" value="1"/>
</dbReference>
<dbReference type="EMBL" id="BOMI01000077">
    <property type="protein sequence ID" value="GID75380.1"/>
    <property type="molecule type" value="Genomic_DNA"/>
</dbReference>
<dbReference type="RefSeq" id="WP_203765654.1">
    <property type="nucleotide sequence ID" value="NZ_BAAABO010000019.1"/>
</dbReference>
<evidence type="ECO:0000256" key="2">
    <source>
        <dbReference type="ARBA" id="ARBA00022777"/>
    </source>
</evidence>
<feature type="compositionally biased region" description="Basic and acidic residues" evidence="6">
    <location>
        <begin position="310"/>
        <end position="320"/>
    </location>
</feature>
<dbReference type="Pfam" id="PF13466">
    <property type="entry name" value="STAS_2"/>
    <property type="match status" value="1"/>
</dbReference>
<feature type="domain" description="ANTAR" evidence="8">
    <location>
        <begin position="521"/>
        <end position="582"/>
    </location>
</feature>
<keyword evidence="10" id="KW-1185">Reference proteome</keyword>
<dbReference type="InterPro" id="IPR003018">
    <property type="entry name" value="GAF"/>
</dbReference>
<feature type="domain" description="STAS" evidence="7">
    <location>
        <begin position="21"/>
        <end position="102"/>
    </location>
</feature>
<evidence type="ECO:0000313" key="10">
    <source>
        <dbReference type="Proteomes" id="UP000609879"/>
    </source>
</evidence>
<dbReference type="Gene3D" id="3.30.450.40">
    <property type="match status" value="1"/>
</dbReference>
<feature type="region of interest" description="Disordered" evidence="6">
    <location>
        <begin position="310"/>
        <end position="336"/>
    </location>
</feature>
<dbReference type="SUPFAM" id="SSF52172">
    <property type="entry name" value="CheY-like"/>
    <property type="match status" value="1"/>
</dbReference>
<dbReference type="PANTHER" id="PTHR33495:SF2">
    <property type="entry name" value="ANTI-SIGMA FACTOR ANTAGONIST TM_1081-RELATED"/>
    <property type="match status" value="1"/>
</dbReference>
<name>A0ABQ3Y5Y6_9ACTN</name>
<evidence type="ECO:0000259" key="8">
    <source>
        <dbReference type="PROSITE" id="PS50921"/>
    </source>
</evidence>
<dbReference type="InterPro" id="IPR002645">
    <property type="entry name" value="STAS_dom"/>
</dbReference>